<evidence type="ECO:0000256" key="5">
    <source>
        <dbReference type="ARBA" id="ARBA00023004"/>
    </source>
</evidence>
<evidence type="ECO:0000256" key="8">
    <source>
        <dbReference type="ARBA" id="ARBA00039386"/>
    </source>
</evidence>
<evidence type="ECO:0000313" key="11">
    <source>
        <dbReference type="EMBL" id="ROO31375.1"/>
    </source>
</evidence>
<dbReference type="InterPro" id="IPR052371">
    <property type="entry name" value="BFD-associated_ferredoxin"/>
</dbReference>
<dbReference type="PANTHER" id="PTHR37424">
    <property type="entry name" value="BACTERIOFERRITIN-ASSOCIATED FERREDOXIN"/>
    <property type="match status" value="1"/>
</dbReference>
<name>A0A423Q067_9GAMM</name>
<evidence type="ECO:0000259" key="10">
    <source>
        <dbReference type="Pfam" id="PF04324"/>
    </source>
</evidence>
<keyword evidence="2" id="KW-0001">2Fe-2S</keyword>
<dbReference type="PANTHER" id="PTHR37424:SF1">
    <property type="entry name" value="BACTERIOFERRITIN-ASSOCIATED FERREDOXIN"/>
    <property type="match status" value="1"/>
</dbReference>
<protein>
    <recommendedName>
        <fullName evidence="8">Bacterioferritin-associated ferredoxin</fullName>
    </recommendedName>
</protein>
<dbReference type="Pfam" id="PF04324">
    <property type="entry name" value="Fer2_BFD"/>
    <property type="match status" value="1"/>
</dbReference>
<evidence type="ECO:0000313" key="12">
    <source>
        <dbReference type="Proteomes" id="UP000285123"/>
    </source>
</evidence>
<reference evidence="11 12" key="1">
    <citation type="submission" date="2013-10" db="EMBL/GenBank/DDBJ databases">
        <title>Salinisphaera halophila YIM 95161 Genome Sequencing.</title>
        <authorList>
            <person name="Lai Q."/>
            <person name="Li C."/>
            <person name="Shao Z."/>
        </authorList>
    </citation>
    <scope>NUCLEOTIDE SEQUENCE [LARGE SCALE GENOMIC DNA]</scope>
    <source>
        <strain evidence="11 12">YIM 95161</strain>
    </source>
</reference>
<evidence type="ECO:0000256" key="6">
    <source>
        <dbReference type="ARBA" id="ARBA00023014"/>
    </source>
</evidence>
<comment type="caution">
    <text evidence="11">The sequence shown here is derived from an EMBL/GenBank/DDBJ whole genome shotgun (WGS) entry which is preliminary data.</text>
</comment>
<keyword evidence="3" id="KW-0479">Metal-binding</keyword>
<dbReference type="RefSeq" id="WP_221177868.1">
    <property type="nucleotide sequence ID" value="NZ_AYKF01000070.1"/>
</dbReference>
<dbReference type="EMBL" id="AYKF01000070">
    <property type="protein sequence ID" value="ROO31375.1"/>
    <property type="molecule type" value="Genomic_DNA"/>
</dbReference>
<keyword evidence="4" id="KW-0249">Electron transport</keyword>
<keyword evidence="6" id="KW-0411">Iron-sulfur</keyword>
<keyword evidence="5" id="KW-0408">Iron</keyword>
<evidence type="ECO:0000256" key="1">
    <source>
        <dbReference type="ARBA" id="ARBA00022448"/>
    </source>
</evidence>
<evidence type="ECO:0000256" key="2">
    <source>
        <dbReference type="ARBA" id="ARBA00022714"/>
    </source>
</evidence>
<dbReference type="CDD" id="cd19945">
    <property type="entry name" value="Fer2_BFD"/>
    <property type="match status" value="1"/>
</dbReference>
<accession>A0A423Q067</accession>
<comment type="cofactor">
    <cofactor evidence="7">
        <name>[2Fe-2S] cluster</name>
        <dbReference type="ChEBI" id="CHEBI:190135"/>
    </cofactor>
</comment>
<evidence type="ECO:0000256" key="3">
    <source>
        <dbReference type="ARBA" id="ARBA00022723"/>
    </source>
</evidence>
<dbReference type="InterPro" id="IPR007419">
    <property type="entry name" value="BFD-like_2Fe2S-bd_dom"/>
</dbReference>
<evidence type="ECO:0000256" key="9">
    <source>
        <dbReference type="ARBA" id="ARBA00046332"/>
    </source>
</evidence>
<sequence>MASVIELWLTLILIRVLLRVGGHAMYVCVCNAVTDCQIREAYCAGACSMRELRKRLGVAGCCGRCAPCARDVLTECRQRQQRATPLLAAAAESPLTAVG</sequence>
<comment type="similarity">
    <text evidence="9">Belongs to the Bfd family.</text>
</comment>
<organism evidence="11 12">
    <name type="scientific">Salinisphaera orenii YIM 95161</name>
    <dbReference type="NCBI Taxonomy" id="1051139"/>
    <lineage>
        <taxon>Bacteria</taxon>
        <taxon>Pseudomonadati</taxon>
        <taxon>Pseudomonadota</taxon>
        <taxon>Gammaproteobacteria</taxon>
        <taxon>Salinisphaerales</taxon>
        <taxon>Salinisphaeraceae</taxon>
        <taxon>Salinisphaera</taxon>
    </lineage>
</organism>
<gene>
    <name evidence="11" type="ORF">SAHL_06685</name>
</gene>
<dbReference type="InterPro" id="IPR041854">
    <property type="entry name" value="BFD-like_2Fe2S-bd_dom_sf"/>
</dbReference>
<dbReference type="GO" id="GO:0046872">
    <property type="term" value="F:metal ion binding"/>
    <property type="evidence" value="ECO:0007669"/>
    <property type="project" value="UniProtKB-KW"/>
</dbReference>
<dbReference type="GO" id="GO:0051537">
    <property type="term" value="F:2 iron, 2 sulfur cluster binding"/>
    <property type="evidence" value="ECO:0007669"/>
    <property type="project" value="UniProtKB-KW"/>
</dbReference>
<keyword evidence="1" id="KW-0813">Transport</keyword>
<dbReference type="AlphaFoldDB" id="A0A423Q067"/>
<dbReference type="Gene3D" id="1.10.10.1100">
    <property type="entry name" value="BFD-like [2Fe-2S]-binding domain"/>
    <property type="match status" value="1"/>
</dbReference>
<evidence type="ECO:0000256" key="4">
    <source>
        <dbReference type="ARBA" id="ARBA00022982"/>
    </source>
</evidence>
<feature type="domain" description="BFD-like [2Fe-2S]-binding" evidence="10">
    <location>
        <begin position="26"/>
        <end position="75"/>
    </location>
</feature>
<evidence type="ECO:0000256" key="7">
    <source>
        <dbReference type="ARBA" id="ARBA00034078"/>
    </source>
</evidence>
<proteinExistence type="inferred from homology"/>
<dbReference type="Proteomes" id="UP000285123">
    <property type="component" value="Unassembled WGS sequence"/>
</dbReference>